<reference evidence="3 4" key="1">
    <citation type="submission" date="2019-05" db="EMBL/GenBank/DDBJ databases">
        <title>Streptomyces marianii sp. nov., a novel marine actinomycete from southern coast of India.</title>
        <authorList>
            <person name="Iniyan A.M."/>
            <person name="Wink J."/>
            <person name="Ramprasad E."/>
            <person name="Ramana C.V."/>
            <person name="Bunk B."/>
            <person name="Sproer C."/>
            <person name="Joseph F.-J.R.S."/>
            <person name="Vincent S.G.P."/>
        </authorList>
    </citation>
    <scope>NUCLEOTIDE SEQUENCE [LARGE SCALE GENOMIC DNA]</scope>
    <source>
        <strain evidence="3 4">ICN19</strain>
    </source>
</reference>
<keyword evidence="4" id="KW-1185">Reference proteome</keyword>
<comment type="caution">
    <text evidence="3">The sequence shown here is derived from an EMBL/GenBank/DDBJ whole genome shotgun (WGS) entry which is preliminary data.</text>
</comment>
<dbReference type="AlphaFoldDB" id="A0A5R9DTV0"/>
<dbReference type="EMBL" id="VAWE01000002">
    <property type="protein sequence ID" value="TLQ39184.1"/>
    <property type="molecule type" value="Genomic_DNA"/>
</dbReference>
<evidence type="ECO:0000256" key="1">
    <source>
        <dbReference type="SAM" id="MobiDB-lite"/>
    </source>
</evidence>
<dbReference type="PANTHER" id="PTHR43883">
    <property type="entry name" value="SLR0207 PROTEIN"/>
    <property type="match status" value="1"/>
</dbReference>
<evidence type="ECO:0000313" key="3">
    <source>
        <dbReference type="EMBL" id="TLQ39184.1"/>
    </source>
</evidence>
<evidence type="ECO:0000313" key="4">
    <source>
        <dbReference type="Proteomes" id="UP000305921"/>
    </source>
</evidence>
<dbReference type="SUPFAM" id="SSF56091">
    <property type="entry name" value="DNA ligase/mRNA capping enzyme, catalytic domain"/>
    <property type="match status" value="1"/>
</dbReference>
<name>A0A5R9DTV0_9ACTN</name>
<proteinExistence type="predicted"/>
<accession>A0A5R9DTV0</accession>
<gene>
    <name evidence="3" type="ORF">FEF34_37930</name>
</gene>
<feature type="region of interest" description="Disordered" evidence="1">
    <location>
        <begin position="1"/>
        <end position="26"/>
    </location>
</feature>
<dbReference type="Gene3D" id="3.30.470.30">
    <property type="entry name" value="DNA ligase/mRNA capping enzyme"/>
    <property type="match status" value="1"/>
</dbReference>
<keyword evidence="3" id="KW-0436">Ligase</keyword>
<dbReference type="Proteomes" id="UP000305921">
    <property type="component" value="Unassembled WGS sequence"/>
</dbReference>
<dbReference type="InterPro" id="IPR052732">
    <property type="entry name" value="Cell-binding_unc_protein"/>
</dbReference>
<dbReference type="GO" id="GO:0016874">
    <property type="term" value="F:ligase activity"/>
    <property type="evidence" value="ECO:0007669"/>
    <property type="project" value="UniProtKB-KW"/>
</dbReference>
<feature type="domain" description="RNA ligase" evidence="2">
    <location>
        <begin position="39"/>
        <end position="191"/>
    </location>
</feature>
<sequence length="208" mass="23623">MNTLYPRYPRTPHLPGSPGATADDERADWETFVPEAGARIVMTMKMDGENTTVHRDGMYARSPSGRSRPWQDEMRAYAATFRADIPPGWFVCGENLTVTHSLRYTRPLPRFMVFSIWAGDTCLPWTDTVEWAELLGLATVPVLYQGPRRDPAALHRIFESSTDTDHDEGYVVRDAAAFTRRQFARRVTKWVRPGHVTTGRSWPLQAAP</sequence>
<dbReference type="Pfam" id="PF09414">
    <property type="entry name" value="RNA_ligase"/>
    <property type="match status" value="1"/>
</dbReference>
<dbReference type="PANTHER" id="PTHR43883:SF1">
    <property type="entry name" value="GLUCONOKINASE"/>
    <property type="match status" value="1"/>
</dbReference>
<dbReference type="OrthoDB" id="255834at2"/>
<protein>
    <submittedName>
        <fullName evidence="3">2'-5' RNA ligase</fullName>
    </submittedName>
</protein>
<organism evidence="3 4">
    <name type="scientific">Streptomyces marianii</name>
    <dbReference type="NCBI Taxonomy" id="1817406"/>
    <lineage>
        <taxon>Bacteria</taxon>
        <taxon>Bacillati</taxon>
        <taxon>Actinomycetota</taxon>
        <taxon>Actinomycetes</taxon>
        <taxon>Kitasatosporales</taxon>
        <taxon>Streptomycetaceae</taxon>
        <taxon>Streptomyces</taxon>
    </lineage>
</organism>
<dbReference type="RefSeq" id="WP_138057996.1">
    <property type="nucleotide sequence ID" value="NZ_VAWE01000002.1"/>
</dbReference>
<evidence type="ECO:0000259" key="2">
    <source>
        <dbReference type="Pfam" id="PF09414"/>
    </source>
</evidence>
<dbReference type="InterPro" id="IPR021122">
    <property type="entry name" value="RNA_ligase_dom_REL/Rnl2"/>
</dbReference>